<dbReference type="Proteomes" id="UP000230767">
    <property type="component" value="Unassembled WGS sequence"/>
</dbReference>
<evidence type="ECO:0000313" key="3">
    <source>
        <dbReference type="Proteomes" id="UP000230767"/>
    </source>
</evidence>
<dbReference type="InterPro" id="IPR036188">
    <property type="entry name" value="FAD/NAD-bd_sf"/>
</dbReference>
<protein>
    <submittedName>
        <fullName evidence="2">FAD-dependent oxidoreductase</fullName>
    </submittedName>
</protein>
<dbReference type="Gene3D" id="3.50.50.60">
    <property type="entry name" value="FAD/NAD(P)-binding domain"/>
    <property type="match status" value="2"/>
</dbReference>
<dbReference type="PANTHER" id="PTHR43106">
    <property type="entry name" value="DEHYDROGENASE-RELATED"/>
    <property type="match status" value="1"/>
</dbReference>
<organism evidence="2 3">
    <name type="scientific">Candidatus Nealsonbacteria bacterium CG_4_10_14_0_8_um_filter_37_14</name>
    <dbReference type="NCBI Taxonomy" id="1974684"/>
    <lineage>
        <taxon>Bacteria</taxon>
        <taxon>Candidatus Nealsoniibacteriota</taxon>
    </lineage>
</organism>
<evidence type="ECO:0000313" key="2">
    <source>
        <dbReference type="EMBL" id="PIY88421.1"/>
    </source>
</evidence>
<evidence type="ECO:0000259" key="1">
    <source>
        <dbReference type="Pfam" id="PF21688"/>
    </source>
</evidence>
<dbReference type="Pfam" id="PF21688">
    <property type="entry name" value="FAD-depend_C"/>
    <property type="match status" value="1"/>
</dbReference>
<sequence>MVKEYDAIIIGSGPAGMFTALELAKSKPELKTLVLERGPVRPPLKPEDRRVLTSGWGGAGTFSDGKLSLTYKVGGQLQDFIGESRFKELMKYVDSLYMNFGASNSSLFDPTASRHQGFIKELKRRAERVNLEIVEYPVRHLGTENVYLVAENIRNHLQSKGVEILVNTAVKKINPLGNHLFLVEAQSINSEEGHQFITKNAVVAPGRAGMEEWFMQEIKRLNIPFKIGGVDIGVRVETEAKVLKEITDIFHDFKFYYHSPKYKNRVRTFCVCPYGFVVMEEHYGLTLVNGHSYGGRRSLRKNRSKNTNFAILITEYFTQPFNDPIAYGRSIAHQANQLAGGKVLVQKLGDIWWGHRSDLDDVPNWKVKPTLKEAVPGDLARVIPHRYLELIKEKLQAMDEIAPGINSAHTILYFPEFKFYSVQVIADPEKGFETEISGLRVIGDGGGRTRGLVQSSMEGIIAARAILKDLEA</sequence>
<dbReference type="InterPro" id="IPR049516">
    <property type="entry name" value="FAD-depend_C"/>
</dbReference>
<dbReference type="InterPro" id="IPR028348">
    <property type="entry name" value="FAD-binding_protein"/>
</dbReference>
<accession>A0A2M7R560</accession>
<comment type="caution">
    <text evidence="2">The sequence shown here is derived from an EMBL/GenBank/DDBJ whole genome shotgun (WGS) entry which is preliminary data.</text>
</comment>
<dbReference type="PANTHER" id="PTHR43106:SF1">
    <property type="entry name" value="DEHYDROGENASE-RELATED"/>
    <property type="match status" value="1"/>
</dbReference>
<gene>
    <name evidence="2" type="ORF">COY73_03930</name>
</gene>
<dbReference type="SUPFAM" id="SSF51905">
    <property type="entry name" value="FAD/NAD(P)-binding domain"/>
    <property type="match status" value="1"/>
</dbReference>
<name>A0A2M7R560_9BACT</name>
<proteinExistence type="predicted"/>
<feature type="domain" description="FAD-dependent protein C-terminal" evidence="1">
    <location>
        <begin position="252"/>
        <end position="415"/>
    </location>
</feature>
<dbReference type="EMBL" id="PFLW01000093">
    <property type="protein sequence ID" value="PIY88421.1"/>
    <property type="molecule type" value="Genomic_DNA"/>
</dbReference>
<dbReference type="PIRSF" id="PIRSF038984">
    <property type="entry name" value="FAD_binding_protein"/>
    <property type="match status" value="1"/>
</dbReference>
<reference evidence="3" key="1">
    <citation type="submission" date="2017-09" db="EMBL/GenBank/DDBJ databases">
        <title>Depth-based differentiation of microbial function through sediment-hosted aquifers and enrichment of novel symbionts in the deep terrestrial subsurface.</title>
        <authorList>
            <person name="Probst A.J."/>
            <person name="Ladd B."/>
            <person name="Jarett J.K."/>
            <person name="Geller-Mcgrath D.E."/>
            <person name="Sieber C.M.K."/>
            <person name="Emerson J.B."/>
            <person name="Anantharaman K."/>
            <person name="Thomas B.C."/>
            <person name="Malmstrom R."/>
            <person name="Stieglmeier M."/>
            <person name="Klingl A."/>
            <person name="Woyke T."/>
            <person name="Ryan C.M."/>
            <person name="Banfield J.F."/>
        </authorList>
    </citation>
    <scope>NUCLEOTIDE SEQUENCE [LARGE SCALE GENOMIC DNA]</scope>
</reference>
<dbReference type="AlphaFoldDB" id="A0A2M7R560"/>